<dbReference type="SMART" id="SM00198">
    <property type="entry name" value="SCP"/>
    <property type="match status" value="1"/>
</dbReference>
<proteinExistence type="predicted"/>
<dbReference type="EMBL" id="JAPEUY010000009">
    <property type="protein sequence ID" value="KAJ4369998.1"/>
    <property type="molecule type" value="Genomic_DNA"/>
</dbReference>
<feature type="compositionally biased region" description="Low complexity" evidence="1">
    <location>
        <begin position="120"/>
        <end position="132"/>
    </location>
</feature>
<organism evidence="4 5">
    <name type="scientific">Neocucurbitaria cava</name>
    <dbReference type="NCBI Taxonomy" id="798079"/>
    <lineage>
        <taxon>Eukaryota</taxon>
        <taxon>Fungi</taxon>
        <taxon>Dikarya</taxon>
        <taxon>Ascomycota</taxon>
        <taxon>Pezizomycotina</taxon>
        <taxon>Dothideomycetes</taxon>
        <taxon>Pleosporomycetidae</taxon>
        <taxon>Pleosporales</taxon>
        <taxon>Pleosporineae</taxon>
        <taxon>Cucurbitariaceae</taxon>
        <taxon>Neocucurbitaria</taxon>
    </lineage>
</organism>
<evidence type="ECO:0000259" key="3">
    <source>
        <dbReference type="SMART" id="SM00198"/>
    </source>
</evidence>
<evidence type="ECO:0000313" key="5">
    <source>
        <dbReference type="Proteomes" id="UP001140560"/>
    </source>
</evidence>
<dbReference type="OrthoDB" id="337038at2759"/>
<sequence length="330" mass="34763">MLTSLLLTSVLVMGAMAMPQSYRRKGHTVTETEVVVTTLTVFVTEPYAEPTPTSSTSLHLSTSAPLEPTSTLVVSAPAYTPDPLPASTSSATGNLAPQSVPEPTSFEFVQSSSSIPTPTPAVVSQPQPQSQPSFAHDALRAASTSAATHITGTNEAYLSSGADYRAAVLYHHNAARANHNAAPLTWDSSCEANARITAQTCNFVHYIPQGAGQGQNLFTISGKAFNVTAGITENWYKGELEPMMPYFGQSNIPDNVFHEVGHLTQLVWKATTKVGCVSIDCGSKMIVGGQSSTMNKYTVCNYAPAGNVGGRYAVNVAAPDSLTSLGSWAD</sequence>
<dbReference type="SUPFAM" id="SSF55797">
    <property type="entry name" value="PR-1-like"/>
    <property type="match status" value="1"/>
</dbReference>
<dbReference type="Proteomes" id="UP001140560">
    <property type="component" value="Unassembled WGS sequence"/>
</dbReference>
<comment type="caution">
    <text evidence="4">The sequence shown here is derived from an EMBL/GenBank/DDBJ whole genome shotgun (WGS) entry which is preliminary data.</text>
</comment>
<evidence type="ECO:0000256" key="1">
    <source>
        <dbReference type="SAM" id="MobiDB-lite"/>
    </source>
</evidence>
<keyword evidence="5" id="KW-1185">Reference proteome</keyword>
<dbReference type="Pfam" id="PF00188">
    <property type="entry name" value="CAP"/>
    <property type="match status" value="1"/>
</dbReference>
<protein>
    <recommendedName>
        <fullName evidence="3">SCP domain-containing protein</fullName>
    </recommendedName>
</protein>
<gene>
    <name evidence="4" type="ORF">N0V83_005762</name>
</gene>
<dbReference type="PANTHER" id="PTHR10334">
    <property type="entry name" value="CYSTEINE-RICH SECRETORY PROTEIN-RELATED"/>
    <property type="match status" value="1"/>
</dbReference>
<dbReference type="InterPro" id="IPR035940">
    <property type="entry name" value="CAP_sf"/>
</dbReference>
<feature type="chain" id="PRO_5040937904" description="SCP domain-containing protein" evidence="2">
    <location>
        <begin position="18"/>
        <end position="330"/>
    </location>
</feature>
<accession>A0A9W9CLY5</accession>
<dbReference type="PRINTS" id="PR00837">
    <property type="entry name" value="V5TPXLIKE"/>
</dbReference>
<name>A0A9W9CLY5_9PLEO</name>
<feature type="domain" description="SCP" evidence="3">
    <location>
        <begin position="163"/>
        <end position="310"/>
    </location>
</feature>
<dbReference type="Gene3D" id="3.40.33.10">
    <property type="entry name" value="CAP"/>
    <property type="match status" value="1"/>
</dbReference>
<feature type="signal peptide" evidence="2">
    <location>
        <begin position="1"/>
        <end position="17"/>
    </location>
</feature>
<reference evidence="4" key="1">
    <citation type="submission" date="2022-10" db="EMBL/GenBank/DDBJ databases">
        <title>Tapping the CABI collections for fungal endophytes: first genome assemblies for Collariella, Neodidymelliopsis, Ascochyta clinopodiicola, Didymella pomorum, Didymosphaeria variabile, Neocosmospora piperis and Neocucurbitaria cava.</title>
        <authorList>
            <person name="Hill R."/>
        </authorList>
    </citation>
    <scope>NUCLEOTIDE SEQUENCE</scope>
    <source>
        <strain evidence="4">IMI 356814</strain>
    </source>
</reference>
<feature type="region of interest" description="Disordered" evidence="1">
    <location>
        <begin position="109"/>
        <end position="132"/>
    </location>
</feature>
<evidence type="ECO:0000256" key="2">
    <source>
        <dbReference type="SAM" id="SignalP"/>
    </source>
</evidence>
<keyword evidence="2" id="KW-0732">Signal</keyword>
<dbReference type="InterPro" id="IPR001283">
    <property type="entry name" value="CRISP-related"/>
</dbReference>
<dbReference type="AlphaFoldDB" id="A0A9W9CLY5"/>
<dbReference type="CDD" id="cd05380">
    <property type="entry name" value="CAP_euk"/>
    <property type="match status" value="1"/>
</dbReference>
<dbReference type="InterPro" id="IPR014044">
    <property type="entry name" value="CAP_dom"/>
</dbReference>
<evidence type="ECO:0000313" key="4">
    <source>
        <dbReference type="EMBL" id="KAJ4369998.1"/>
    </source>
</evidence>